<keyword evidence="1" id="KW-1185">Reference proteome</keyword>
<protein>
    <submittedName>
        <fullName evidence="2">Uncharacterized protein</fullName>
    </submittedName>
</protein>
<dbReference type="WBParaSite" id="Gr19_v10_g10674.t1">
    <property type="protein sequence ID" value="Gr19_v10_g10674.t1"/>
    <property type="gene ID" value="Gr19_v10_g10674"/>
</dbReference>
<dbReference type="AlphaFoldDB" id="A0A914GRN6"/>
<evidence type="ECO:0000313" key="2">
    <source>
        <dbReference type="WBParaSite" id="Gr19_v10_g10674.t1"/>
    </source>
</evidence>
<evidence type="ECO:0000313" key="1">
    <source>
        <dbReference type="Proteomes" id="UP000887572"/>
    </source>
</evidence>
<accession>A0A914GRN6</accession>
<dbReference type="Proteomes" id="UP000887572">
    <property type="component" value="Unplaced"/>
</dbReference>
<name>A0A914GRN6_GLORO</name>
<proteinExistence type="predicted"/>
<reference evidence="2" key="1">
    <citation type="submission" date="2022-11" db="UniProtKB">
        <authorList>
            <consortium name="WormBaseParasite"/>
        </authorList>
    </citation>
    <scope>IDENTIFICATION</scope>
</reference>
<sequence>MKTTIWGKEWTKLADAILSEVCHCPRAVRRKTPTEIAGESIAKGATHCAKLNKKVQLIRVQMGAASYLPIDLICSPPGRGGGVSPTD</sequence>
<organism evidence="1 2">
    <name type="scientific">Globodera rostochiensis</name>
    <name type="common">Golden nematode worm</name>
    <name type="synonym">Heterodera rostochiensis</name>
    <dbReference type="NCBI Taxonomy" id="31243"/>
    <lineage>
        <taxon>Eukaryota</taxon>
        <taxon>Metazoa</taxon>
        <taxon>Ecdysozoa</taxon>
        <taxon>Nematoda</taxon>
        <taxon>Chromadorea</taxon>
        <taxon>Rhabditida</taxon>
        <taxon>Tylenchina</taxon>
        <taxon>Tylenchomorpha</taxon>
        <taxon>Tylenchoidea</taxon>
        <taxon>Heteroderidae</taxon>
        <taxon>Heteroderinae</taxon>
        <taxon>Globodera</taxon>
    </lineage>
</organism>